<keyword evidence="9" id="KW-1185">Reference proteome</keyword>
<dbReference type="PRINTS" id="PR00405">
    <property type="entry name" value="REVINTRACTNG"/>
</dbReference>
<feature type="region of interest" description="Disordered" evidence="6">
    <location>
        <begin position="122"/>
        <end position="173"/>
    </location>
</feature>
<dbReference type="SUPFAM" id="SSF57863">
    <property type="entry name" value="ArfGap/RecO-like zinc finger"/>
    <property type="match status" value="1"/>
</dbReference>
<feature type="compositionally biased region" description="Polar residues" evidence="6">
    <location>
        <begin position="163"/>
        <end position="173"/>
    </location>
</feature>
<accession>A0AAU9IB13</accession>
<feature type="region of interest" description="Disordered" evidence="6">
    <location>
        <begin position="287"/>
        <end position="306"/>
    </location>
</feature>
<dbReference type="InterPro" id="IPR037278">
    <property type="entry name" value="ARFGAP/RecO"/>
</dbReference>
<comment type="caution">
    <text evidence="8">The sequence shown here is derived from an EMBL/GenBank/DDBJ whole genome shotgun (WGS) entry which is preliminary data.</text>
</comment>
<proteinExistence type="predicted"/>
<dbReference type="SMART" id="SM00105">
    <property type="entry name" value="ArfGap"/>
    <property type="match status" value="1"/>
</dbReference>
<dbReference type="Gene3D" id="1.10.220.150">
    <property type="entry name" value="Arf GTPase activating protein"/>
    <property type="match status" value="1"/>
</dbReference>
<evidence type="ECO:0000259" key="7">
    <source>
        <dbReference type="PROSITE" id="PS50115"/>
    </source>
</evidence>
<keyword evidence="3 5" id="KW-0863">Zinc-finger</keyword>
<protein>
    <recommendedName>
        <fullName evidence="7">Arf-GAP domain-containing protein</fullName>
    </recommendedName>
</protein>
<keyword evidence="1" id="KW-0343">GTPase activation</keyword>
<evidence type="ECO:0000256" key="1">
    <source>
        <dbReference type="ARBA" id="ARBA00022468"/>
    </source>
</evidence>
<keyword evidence="2" id="KW-0479">Metal-binding</keyword>
<evidence type="ECO:0000313" key="9">
    <source>
        <dbReference type="Proteomes" id="UP001162131"/>
    </source>
</evidence>
<dbReference type="GO" id="GO:0048205">
    <property type="term" value="P:COPI coating of Golgi vesicle"/>
    <property type="evidence" value="ECO:0007669"/>
    <property type="project" value="TreeGrafter"/>
</dbReference>
<name>A0AAU9IB13_9CILI</name>
<feature type="compositionally biased region" description="Basic and acidic residues" evidence="6">
    <location>
        <begin position="353"/>
        <end position="378"/>
    </location>
</feature>
<dbReference type="Proteomes" id="UP001162131">
    <property type="component" value="Unassembled WGS sequence"/>
</dbReference>
<dbReference type="InterPro" id="IPR001164">
    <property type="entry name" value="ArfGAP_dom"/>
</dbReference>
<keyword evidence="4" id="KW-0862">Zinc</keyword>
<evidence type="ECO:0000256" key="3">
    <source>
        <dbReference type="ARBA" id="ARBA00022771"/>
    </source>
</evidence>
<organism evidence="8 9">
    <name type="scientific">Blepharisma stoltei</name>
    <dbReference type="NCBI Taxonomy" id="1481888"/>
    <lineage>
        <taxon>Eukaryota</taxon>
        <taxon>Sar</taxon>
        <taxon>Alveolata</taxon>
        <taxon>Ciliophora</taxon>
        <taxon>Postciliodesmatophora</taxon>
        <taxon>Heterotrichea</taxon>
        <taxon>Heterotrichida</taxon>
        <taxon>Blepharismidae</taxon>
        <taxon>Blepharisma</taxon>
    </lineage>
</organism>
<feature type="domain" description="Arf-GAP" evidence="7">
    <location>
        <begin position="5"/>
        <end position="121"/>
    </location>
</feature>
<dbReference type="PROSITE" id="PS50115">
    <property type="entry name" value="ARFGAP"/>
    <property type="match status" value="1"/>
</dbReference>
<sequence>MSSSSDIFRQLQADRENSRCFDCGKAGAQWASVNLGIFLCLECSGQHRALGVHISFVRSTTMDSWSPQQLQLMSNGGNRRLREFFNSYSMPPNCTIQFRYYTKAAEYYRELLKAEVERRQLNFPPPTQSSALQPFAQAPVPRPQVPRPVDNRTSIENPHFASNYRSDSAESSSWWGTSKSLLGGAVSKASEWASSAVETVKDNGLIGSIKSGASVVIDKSKEVGGNIAEKIRESSIGEKSLDALSTVGGYVSEGAYAAYSKVRGNGKPSLYRDIDDVPNDAGEKLFYPETNSQYGGAQRGNYVPPTGEFSWKKDEELVQPRQDQRYFNQNRVEPNRAFGYQNNGRSYTQDRNYQQEEPRGYQREEQRNYQREEQRSFQKEPNYYQEPRGYYQNAPRSQTYDEVPDFLTGDIKANKFD</sequence>
<feature type="compositionally biased region" description="Polar residues" evidence="6">
    <location>
        <begin position="340"/>
        <end position="352"/>
    </location>
</feature>
<dbReference type="AlphaFoldDB" id="A0AAU9IB13"/>
<dbReference type="Pfam" id="PF01412">
    <property type="entry name" value="ArfGap"/>
    <property type="match status" value="1"/>
</dbReference>
<gene>
    <name evidence="8" type="ORF">BSTOLATCC_MIC2807</name>
</gene>
<feature type="region of interest" description="Disordered" evidence="6">
    <location>
        <begin position="327"/>
        <end position="417"/>
    </location>
</feature>
<dbReference type="GO" id="GO:0005096">
    <property type="term" value="F:GTPase activator activity"/>
    <property type="evidence" value="ECO:0007669"/>
    <property type="project" value="UniProtKB-KW"/>
</dbReference>
<dbReference type="EMBL" id="CAJZBQ010000003">
    <property type="protein sequence ID" value="CAG9311105.1"/>
    <property type="molecule type" value="Genomic_DNA"/>
</dbReference>
<evidence type="ECO:0000256" key="5">
    <source>
        <dbReference type="PROSITE-ProRule" id="PRU00288"/>
    </source>
</evidence>
<evidence type="ECO:0000313" key="8">
    <source>
        <dbReference type="EMBL" id="CAG9311105.1"/>
    </source>
</evidence>
<dbReference type="GO" id="GO:0000139">
    <property type="term" value="C:Golgi membrane"/>
    <property type="evidence" value="ECO:0007669"/>
    <property type="project" value="GOC"/>
</dbReference>
<dbReference type="PANTHER" id="PTHR45686:SF4">
    <property type="entry name" value="ADP-RIBOSYLATION FACTOR GTPASE ACTIVATING PROTEIN 3, ISOFORM H"/>
    <property type="match status" value="1"/>
</dbReference>
<evidence type="ECO:0000256" key="4">
    <source>
        <dbReference type="ARBA" id="ARBA00022833"/>
    </source>
</evidence>
<dbReference type="PANTHER" id="PTHR45686">
    <property type="entry name" value="ADP-RIBOSYLATION FACTOR GTPASE ACTIVATING PROTEIN 3, ISOFORM H-RELATED"/>
    <property type="match status" value="1"/>
</dbReference>
<dbReference type="GO" id="GO:0008270">
    <property type="term" value="F:zinc ion binding"/>
    <property type="evidence" value="ECO:0007669"/>
    <property type="project" value="UniProtKB-KW"/>
</dbReference>
<dbReference type="CDD" id="cd08830">
    <property type="entry name" value="ArfGap_ArfGap1"/>
    <property type="match status" value="1"/>
</dbReference>
<evidence type="ECO:0000256" key="6">
    <source>
        <dbReference type="SAM" id="MobiDB-lite"/>
    </source>
</evidence>
<reference evidence="8" key="1">
    <citation type="submission" date="2021-09" db="EMBL/GenBank/DDBJ databases">
        <authorList>
            <consortium name="AG Swart"/>
            <person name="Singh M."/>
            <person name="Singh A."/>
            <person name="Seah K."/>
            <person name="Emmerich C."/>
        </authorList>
    </citation>
    <scope>NUCLEOTIDE SEQUENCE</scope>
    <source>
        <strain evidence="8">ATCC30299</strain>
    </source>
</reference>
<dbReference type="InterPro" id="IPR038508">
    <property type="entry name" value="ArfGAP_dom_sf"/>
</dbReference>
<evidence type="ECO:0000256" key="2">
    <source>
        <dbReference type="ARBA" id="ARBA00022723"/>
    </source>
</evidence>